<dbReference type="SUPFAM" id="SSF53067">
    <property type="entry name" value="Actin-like ATPase domain"/>
    <property type="match status" value="2"/>
</dbReference>
<dbReference type="InterPro" id="IPR004000">
    <property type="entry name" value="Actin"/>
</dbReference>
<evidence type="ECO:0000256" key="1">
    <source>
        <dbReference type="ARBA" id="ARBA00004245"/>
    </source>
</evidence>
<evidence type="ECO:0000256" key="4">
    <source>
        <dbReference type="ARBA" id="ARBA00038483"/>
    </source>
</evidence>
<dbReference type="InParanoid" id="G1Q0R1"/>
<evidence type="ECO:0000256" key="3">
    <source>
        <dbReference type="ARBA" id="ARBA00023212"/>
    </source>
</evidence>
<dbReference type="FunCoup" id="G1Q0R1">
    <property type="interactions" value="2"/>
</dbReference>
<keyword evidence="6" id="KW-1185">Reference proteome</keyword>
<dbReference type="Ensembl" id="ENSMLUT00000024016.1">
    <property type="protein sequence ID" value="ENSMLUP00000017293.1"/>
    <property type="gene ID" value="ENSMLUG00000022779.1"/>
</dbReference>
<proteinExistence type="inferred from homology"/>
<dbReference type="GO" id="GO:0005856">
    <property type="term" value="C:cytoskeleton"/>
    <property type="evidence" value="ECO:0007669"/>
    <property type="project" value="UniProtKB-SubCell"/>
</dbReference>
<dbReference type="GO" id="GO:0030855">
    <property type="term" value="P:epithelial cell differentiation"/>
    <property type="evidence" value="ECO:0007669"/>
    <property type="project" value="Ensembl"/>
</dbReference>
<dbReference type="eggNOG" id="KOG0676">
    <property type="taxonomic scope" value="Eukaryota"/>
</dbReference>
<protein>
    <submittedName>
        <fullName evidence="5">Actin like 8</fullName>
    </submittedName>
</protein>
<comment type="subcellular location">
    <subcellularLocation>
        <location evidence="1">Cytoplasm</location>
        <location evidence="1">Cytoskeleton</location>
    </subcellularLocation>
</comment>
<dbReference type="Proteomes" id="UP000001074">
    <property type="component" value="Unassembled WGS sequence"/>
</dbReference>
<dbReference type="OMA" id="GRVLNWE"/>
<dbReference type="SMART" id="SM00268">
    <property type="entry name" value="ACTIN"/>
    <property type="match status" value="1"/>
</dbReference>
<dbReference type="Gene3D" id="3.90.640.10">
    <property type="entry name" value="Actin, Chain A, domain 4"/>
    <property type="match status" value="1"/>
</dbReference>
<evidence type="ECO:0000313" key="5">
    <source>
        <dbReference type="Ensembl" id="ENSMLUP00000017293.1"/>
    </source>
</evidence>
<comment type="similarity">
    <text evidence="4">Belongs to the actin family. ARP1 subfamily.</text>
</comment>
<reference evidence="5" key="2">
    <citation type="submission" date="2025-08" db="UniProtKB">
        <authorList>
            <consortium name="Ensembl"/>
        </authorList>
    </citation>
    <scope>IDENTIFICATION</scope>
</reference>
<dbReference type="FunFam" id="3.90.640.10:FF:000027">
    <property type="entry name" value="Actin like 8"/>
    <property type="match status" value="1"/>
</dbReference>
<reference evidence="5" key="3">
    <citation type="submission" date="2025-09" db="UniProtKB">
        <authorList>
            <consortium name="Ensembl"/>
        </authorList>
    </citation>
    <scope>IDENTIFICATION</scope>
</reference>
<evidence type="ECO:0000256" key="2">
    <source>
        <dbReference type="ARBA" id="ARBA00022490"/>
    </source>
</evidence>
<dbReference type="PRINTS" id="PR00190">
    <property type="entry name" value="ACTIN"/>
</dbReference>
<dbReference type="Gene3D" id="3.30.420.40">
    <property type="match status" value="2"/>
</dbReference>
<name>G1Q0R1_MYOLU</name>
<sequence>MTEQTVVVIDHGSGYMKSGFSGWNEPQLVLPSIVNYRPCKENPGPSSARRRLGLGIDLLHPDTFSYPIQRGRVLNWEGVEQIWSFVLQKHRLIHEDTPVLVTESPLKDPVERKKTLEIMFELLDVPALLLADQLEMSLYATGFLTGMVVDSGCGLTRVQPFHLGRPIWPTGKMLEFGGQDLSDYLVKSLFKEDSKMNKLFRLQTVDAIKMTKCYVPQKLVEALDYRQSLPSGYDDSNTYILPDGTSVELTPMQRLAPEMFFSPQVFDQERPSISQAVLDSINACDAALQPQLMSHVIACGGNTLYPGFTRRLFLELAPHYPSCTDASVWSHSKRNFSVWLGASVVAHLSTYKSEWMTRKEYDGHWWI</sequence>
<dbReference type="EMBL" id="AAPE02048545">
    <property type="status" value="NOT_ANNOTATED_CDS"/>
    <property type="molecule type" value="Genomic_DNA"/>
</dbReference>
<reference evidence="5 6" key="1">
    <citation type="journal article" date="2011" name="Nature">
        <title>A high-resolution map of human evolutionary constraint using 29 mammals.</title>
        <authorList>
            <person name="Lindblad-Toh K."/>
            <person name="Garber M."/>
            <person name="Zuk O."/>
            <person name="Lin M.F."/>
            <person name="Parker B.J."/>
            <person name="Washietl S."/>
            <person name="Kheradpour P."/>
            <person name="Ernst J."/>
            <person name="Jordan G."/>
            <person name="Mauceli E."/>
            <person name="Ward L.D."/>
            <person name="Lowe C.B."/>
            <person name="Holloway A.K."/>
            <person name="Clamp M."/>
            <person name="Gnerre S."/>
            <person name="Alfoldi J."/>
            <person name="Beal K."/>
            <person name="Chang J."/>
            <person name="Clawson H."/>
            <person name="Cuff J."/>
            <person name="Di Palma F."/>
            <person name="Fitzgerald S."/>
            <person name="Flicek P."/>
            <person name="Guttman M."/>
            <person name="Hubisz M.J."/>
            <person name="Jaffe D.B."/>
            <person name="Jungreis I."/>
            <person name="Kent W.J."/>
            <person name="Kostka D."/>
            <person name="Lara M."/>
            <person name="Martins A.L."/>
            <person name="Massingham T."/>
            <person name="Moltke I."/>
            <person name="Raney B.J."/>
            <person name="Rasmussen M.D."/>
            <person name="Robinson J."/>
            <person name="Stark A."/>
            <person name="Vilella A.J."/>
            <person name="Wen J."/>
            <person name="Xie X."/>
            <person name="Zody M.C."/>
            <person name="Baldwin J."/>
            <person name="Bloom T."/>
            <person name="Chin C.W."/>
            <person name="Heiman D."/>
            <person name="Nicol R."/>
            <person name="Nusbaum C."/>
            <person name="Young S."/>
            <person name="Wilkinson J."/>
            <person name="Worley K.C."/>
            <person name="Kovar C.L."/>
            <person name="Muzny D.M."/>
            <person name="Gibbs R.A."/>
            <person name="Cree A."/>
            <person name="Dihn H.H."/>
            <person name="Fowler G."/>
            <person name="Jhangiani S."/>
            <person name="Joshi V."/>
            <person name="Lee S."/>
            <person name="Lewis L.R."/>
            <person name="Nazareth L.V."/>
            <person name="Okwuonu G."/>
            <person name="Santibanez J."/>
            <person name="Warren W.C."/>
            <person name="Mardis E.R."/>
            <person name="Weinstock G.M."/>
            <person name="Wilson R.K."/>
            <person name="Delehaunty K."/>
            <person name="Dooling D."/>
            <person name="Fronik C."/>
            <person name="Fulton L."/>
            <person name="Fulton B."/>
            <person name="Graves T."/>
            <person name="Minx P."/>
            <person name="Sodergren E."/>
            <person name="Birney E."/>
            <person name="Margulies E.H."/>
            <person name="Herrero J."/>
            <person name="Green E.D."/>
            <person name="Haussler D."/>
            <person name="Siepel A."/>
            <person name="Goldman N."/>
            <person name="Pollard K.S."/>
            <person name="Pedersen J.S."/>
            <person name="Lander E.S."/>
            <person name="Kellis M."/>
        </authorList>
    </citation>
    <scope>NUCLEOTIDE SEQUENCE [LARGE SCALE GENOMIC DNA]</scope>
</reference>
<dbReference type="STRING" id="59463.ENSMLUP00000017293"/>
<organism evidence="5 6">
    <name type="scientific">Myotis lucifugus</name>
    <name type="common">Little brown bat</name>
    <dbReference type="NCBI Taxonomy" id="59463"/>
    <lineage>
        <taxon>Eukaryota</taxon>
        <taxon>Metazoa</taxon>
        <taxon>Chordata</taxon>
        <taxon>Craniata</taxon>
        <taxon>Vertebrata</taxon>
        <taxon>Euteleostomi</taxon>
        <taxon>Mammalia</taxon>
        <taxon>Eutheria</taxon>
        <taxon>Laurasiatheria</taxon>
        <taxon>Chiroptera</taxon>
        <taxon>Yangochiroptera</taxon>
        <taxon>Vespertilionidae</taxon>
        <taxon>Myotis</taxon>
    </lineage>
</organism>
<dbReference type="Pfam" id="PF00022">
    <property type="entry name" value="Actin"/>
    <property type="match status" value="1"/>
</dbReference>
<dbReference type="GeneTree" id="ENSGT00940000162905"/>
<keyword evidence="3" id="KW-0206">Cytoskeleton</keyword>
<dbReference type="HOGENOM" id="CLU_027965_0_2_1"/>
<dbReference type="InterPro" id="IPR043129">
    <property type="entry name" value="ATPase_NBD"/>
</dbReference>
<dbReference type="FunFam" id="3.30.420.40:FF:000188">
    <property type="entry name" value="Actin like 6B"/>
    <property type="match status" value="1"/>
</dbReference>
<keyword evidence="2" id="KW-0963">Cytoplasm</keyword>
<accession>G1Q0R1</accession>
<gene>
    <name evidence="5" type="primary">ACTL8</name>
</gene>
<dbReference type="AlphaFoldDB" id="G1Q0R1"/>
<dbReference type="PANTHER" id="PTHR11937">
    <property type="entry name" value="ACTIN"/>
    <property type="match status" value="1"/>
</dbReference>
<evidence type="ECO:0000313" key="6">
    <source>
        <dbReference type="Proteomes" id="UP000001074"/>
    </source>
</evidence>